<dbReference type="RefSeq" id="WP_133503002.1">
    <property type="nucleotide sequence ID" value="NZ_SNXC01000010.1"/>
</dbReference>
<comment type="catalytic activity">
    <reaction evidence="9">
        <text>N-terminal S-1,2-diacyl-sn-glyceryl-L-cysteinyl-[lipoprotein] + a glycerophospholipid = N-acyl-S-1,2-diacyl-sn-glyceryl-L-cysteinyl-[lipoprotein] + a 2-acyl-sn-glycero-3-phospholipid + H(+)</text>
        <dbReference type="Rhea" id="RHEA:48228"/>
        <dbReference type="Rhea" id="RHEA-COMP:14681"/>
        <dbReference type="Rhea" id="RHEA-COMP:14684"/>
        <dbReference type="ChEBI" id="CHEBI:15378"/>
        <dbReference type="ChEBI" id="CHEBI:136912"/>
        <dbReference type="ChEBI" id="CHEBI:140656"/>
        <dbReference type="ChEBI" id="CHEBI:140657"/>
        <dbReference type="ChEBI" id="CHEBI:140660"/>
        <dbReference type="EC" id="2.3.1.269"/>
    </reaction>
</comment>
<sequence>MQATNTAQVNDNSLGWCRRLASQINTNEYLVIALLILSGALGVLAFDPFEIWPAYLITAVAFPLAILNTQTAKKALYRGLCLGLGFFGAGISWVYVSIANFGQVNLAIAIAITFGFVAVMALYWGLAGWVSWHILKKYKHLPLSLITSLSLLAFEALRSTLFTGFPWLLPGYAIQGTWLFELLPIGGIWLTSFVILFSAHWLACALWEKRFSNITLGLTLFALWGTSAWLNATSPQYVEEKETLKVSLIQGNLSQDEKWLADQAGPTLAYYQQATINHLDADLVIWPETAITYLLSQVEPHLKSFSDELAQSNTTLITGVPVWNKEKQTFYNSVWATGNGFGLYNKQRLVPFGEYIPFSEWVGAILDIFGMPMSEFSLGEPNQPVLQAGELGVAPFVCYEIVYPELVRKMVRDSDLLITISNDGWFGDSIGPWQHLQIAEFRAKETGRPVLRATNTGVTAIIDYNGNVKGALPQFVRATLEGEIHTTSGVTPYVRYGNLPLYGLILILIVLGMGTVYLDRKLLVQQTIRDLQ</sequence>
<name>A0A4R6MCA1_9GAMM</name>
<dbReference type="Pfam" id="PF20154">
    <property type="entry name" value="LNT_N"/>
    <property type="match status" value="1"/>
</dbReference>
<feature type="domain" description="CN hydrolase" evidence="10">
    <location>
        <begin position="249"/>
        <end position="486"/>
    </location>
</feature>
<evidence type="ECO:0000259" key="10">
    <source>
        <dbReference type="PROSITE" id="PS50263"/>
    </source>
</evidence>
<protein>
    <recommendedName>
        <fullName evidence="9">Apolipoprotein N-acyltransferase</fullName>
        <shortName evidence="9">ALP N-acyltransferase</shortName>
        <ecNumber evidence="9">2.3.1.269</ecNumber>
    </recommendedName>
</protein>
<keyword evidence="3 9" id="KW-1003">Cell membrane</keyword>
<feature type="transmembrane region" description="Helical" evidence="9">
    <location>
        <begin position="499"/>
        <end position="518"/>
    </location>
</feature>
<comment type="function">
    <text evidence="9">Catalyzes the phospholipid dependent N-acylation of the N-terminal cysteine of apolipoprotein, the last step in lipoprotein maturation.</text>
</comment>
<comment type="subcellular location">
    <subcellularLocation>
        <location evidence="1 9">Cell membrane</location>
        <topology evidence="1 9">Multi-pass membrane protein</topology>
    </subcellularLocation>
</comment>
<feature type="transmembrane region" description="Helical" evidence="9">
    <location>
        <begin position="29"/>
        <end position="46"/>
    </location>
</feature>
<dbReference type="InterPro" id="IPR003010">
    <property type="entry name" value="C-N_Hydrolase"/>
</dbReference>
<dbReference type="InterPro" id="IPR036526">
    <property type="entry name" value="C-N_Hydrolase_sf"/>
</dbReference>
<evidence type="ECO:0000256" key="2">
    <source>
        <dbReference type="ARBA" id="ARBA00010065"/>
    </source>
</evidence>
<evidence type="ECO:0000256" key="6">
    <source>
        <dbReference type="ARBA" id="ARBA00022989"/>
    </source>
</evidence>
<gene>
    <name evidence="9" type="primary">lnt</name>
    <name evidence="11" type="ORF">DFP79_1188</name>
</gene>
<dbReference type="PANTHER" id="PTHR38686">
    <property type="entry name" value="APOLIPOPROTEIN N-ACYLTRANSFERASE"/>
    <property type="match status" value="1"/>
</dbReference>
<dbReference type="GO" id="GO:0042158">
    <property type="term" value="P:lipoprotein biosynthetic process"/>
    <property type="evidence" value="ECO:0007669"/>
    <property type="project" value="UniProtKB-UniRule"/>
</dbReference>
<feature type="transmembrane region" description="Helical" evidence="9">
    <location>
        <begin position="188"/>
        <end position="207"/>
    </location>
</feature>
<dbReference type="GO" id="GO:0005886">
    <property type="term" value="C:plasma membrane"/>
    <property type="evidence" value="ECO:0007669"/>
    <property type="project" value="UniProtKB-SubCell"/>
</dbReference>
<reference evidence="11 12" key="1">
    <citation type="submission" date="2019-03" db="EMBL/GenBank/DDBJ databases">
        <title>Genomic Encyclopedia of Type Strains, Phase III (KMG-III): the genomes of soil and plant-associated and newly described type strains.</title>
        <authorList>
            <person name="Whitman W."/>
        </authorList>
    </citation>
    <scope>NUCLEOTIDE SEQUENCE [LARGE SCALE GENOMIC DNA]</scope>
    <source>
        <strain evidence="11 12">CECT 7378</strain>
    </source>
</reference>
<evidence type="ECO:0000256" key="3">
    <source>
        <dbReference type="ARBA" id="ARBA00022475"/>
    </source>
</evidence>
<dbReference type="EC" id="2.3.1.269" evidence="9"/>
<comment type="pathway">
    <text evidence="9">Protein modification; lipoprotein biosynthesis (N-acyl transfer).</text>
</comment>
<dbReference type="Pfam" id="PF00795">
    <property type="entry name" value="CN_hydrolase"/>
    <property type="match status" value="1"/>
</dbReference>
<keyword evidence="5 9" id="KW-0812">Transmembrane</keyword>
<feature type="transmembrane region" description="Helical" evidence="9">
    <location>
        <begin position="76"/>
        <end position="96"/>
    </location>
</feature>
<dbReference type="EMBL" id="SNXC01000010">
    <property type="protein sequence ID" value="TDO98775.1"/>
    <property type="molecule type" value="Genomic_DNA"/>
</dbReference>
<feature type="transmembrane region" description="Helical" evidence="9">
    <location>
        <begin position="108"/>
        <end position="131"/>
    </location>
</feature>
<proteinExistence type="inferred from homology"/>
<evidence type="ECO:0000256" key="1">
    <source>
        <dbReference type="ARBA" id="ARBA00004651"/>
    </source>
</evidence>
<dbReference type="CDD" id="cd07571">
    <property type="entry name" value="ALP_N-acyl_transferase"/>
    <property type="match status" value="1"/>
</dbReference>
<dbReference type="InterPro" id="IPR004563">
    <property type="entry name" value="Apolipo_AcylTrfase"/>
</dbReference>
<comment type="similarity">
    <text evidence="2 9">Belongs to the CN hydrolase family. Apolipoprotein N-acyltransferase subfamily.</text>
</comment>
<dbReference type="HAMAP" id="MF_01148">
    <property type="entry name" value="Lnt"/>
    <property type="match status" value="1"/>
</dbReference>
<keyword evidence="8 9" id="KW-0012">Acyltransferase</keyword>
<dbReference type="OrthoDB" id="9804277at2"/>
<evidence type="ECO:0000313" key="12">
    <source>
        <dbReference type="Proteomes" id="UP000294656"/>
    </source>
</evidence>
<evidence type="ECO:0000256" key="9">
    <source>
        <dbReference type="HAMAP-Rule" id="MF_01148"/>
    </source>
</evidence>
<dbReference type="NCBIfam" id="TIGR00546">
    <property type="entry name" value="lnt"/>
    <property type="match status" value="1"/>
</dbReference>
<dbReference type="GO" id="GO:0016410">
    <property type="term" value="F:N-acyltransferase activity"/>
    <property type="evidence" value="ECO:0007669"/>
    <property type="project" value="UniProtKB-UniRule"/>
</dbReference>
<dbReference type="UniPathway" id="UPA00666"/>
<evidence type="ECO:0000256" key="7">
    <source>
        <dbReference type="ARBA" id="ARBA00023136"/>
    </source>
</evidence>
<dbReference type="SUPFAM" id="SSF56317">
    <property type="entry name" value="Carbon-nitrogen hydrolase"/>
    <property type="match status" value="1"/>
</dbReference>
<evidence type="ECO:0000256" key="5">
    <source>
        <dbReference type="ARBA" id="ARBA00022692"/>
    </source>
</evidence>
<dbReference type="PROSITE" id="PS50263">
    <property type="entry name" value="CN_HYDROLASE"/>
    <property type="match status" value="1"/>
</dbReference>
<dbReference type="AlphaFoldDB" id="A0A4R6MCA1"/>
<dbReference type="Proteomes" id="UP000294656">
    <property type="component" value="Unassembled WGS sequence"/>
</dbReference>
<feature type="transmembrane region" description="Helical" evidence="9">
    <location>
        <begin position="214"/>
        <end position="232"/>
    </location>
</feature>
<feature type="transmembrane region" description="Helical" evidence="9">
    <location>
        <begin position="52"/>
        <end position="69"/>
    </location>
</feature>
<keyword evidence="12" id="KW-1185">Reference proteome</keyword>
<keyword evidence="4 9" id="KW-0808">Transferase</keyword>
<dbReference type="Gene3D" id="3.60.110.10">
    <property type="entry name" value="Carbon-nitrogen hydrolase"/>
    <property type="match status" value="1"/>
</dbReference>
<evidence type="ECO:0000256" key="8">
    <source>
        <dbReference type="ARBA" id="ARBA00023315"/>
    </source>
</evidence>
<dbReference type="InterPro" id="IPR045378">
    <property type="entry name" value="LNT_N"/>
</dbReference>
<accession>A0A4R6MCA1</accession>
<organism evidence="11 12">
    <name type="scientific">Marinomonas balearica</name>
    <dbReference type="NCBI Taxonomy" id="491947"/>
    <lineage>
        <taxon>Bacteria</taxon>
        <taxon>Pseudomonadati</taxon>
        <taxon>Pseudomonadota</taxon>
        <taxon>Gammaproteobacteria</taxon>
        <taxon>Oceanospirillales</taxon>
        <taxon>Oceanospirillaceae</taxon>
        <taxon>Marinomonas</taxon>
    </lineage>
</organism>
<dbReference type="PANTHER" id="PTHR38686:SF1">
    <property type="entry name" value="APOLIPOPROTEIN N-ACYLTRANSFERASE"/>
    <property type="match status" value="1"/>
</dbReference>
<keyword evidence="11" id="KW-0449">Lipoprotein</keyword>
<evidence type="ECO:0000313" key="11">
    <source>
        <dbReference type="EMBL" id="TDO98775.1"/>
    </source>
</evidence>
<evidence type="ECO:0000256" key="4">
    <source>
        <dbReference type="ARBA" id="ARBA00022679"/>
    </source>
</evidence>
<keyword evidence="6 9" id="KW-1133">Transmembrane helix</keyword>
<comment type="caution">
    <text evidence="11">The sequence shown here is derived from an EMBL/GenBank/DDBJ whole genome shotgun (WGS) entry which is preliminary data.</text>
</comment>
<keyword evidence="7 9" id="KW-0472">Membrane</keyword>
<feature type="transmembrane region" description="Helical" evidence="9">
    <location>
        <begin position="143"/>
        <end position="168"/>
    </location>
</feature>